<evidence type="ECO:0000256" key="1">
    <source>
        <dbReference type="ARBA" id="ARBA00022679"/>
    </source>
</evidence>
<keyword evidence="1" id="KW-0808">Transferase</keyword>
<dbReference type="InterPro" id="IPR027417">
    <property type="entry name" value="P-loop_NTPase"/>
</dbReference>
<dbReference type="GO" id="GO:0008476">
    <property type="term" value="F:protein-tyrosine sulfotransferase activity"/>
    <property type="evidence" value="ECO:0007669"/>
    <property type="project" value="InterPro"/>
</dbReference>
<name>A0A6J6ILV0_9ZZZZ</name>
<proteinExistence type="predicted"/>
<gene>
    <name evidence="2" type="ORF">UFOPK1981_00407</name>
</gene>
<evidence type="ECO:0000313" key="2">
    <source>
        <dbReference type="EMBL" id="CAB4625522.1"/>
    </source>
</evidence>
<sequence length="311" mass="35476">MKNSPQNHKVRPVFVGGTGRSGTTVMGDLLGSHEHIRTSVPIEIKFLANKSGLLQLVFGRDTPSNQPKISIFNLRAQRIRRISEKVKFAKIQVEFLDRIWNSWWDIDAPPPHGRGLQSGISKQRLEFLISRLISNLRINRVWAARRFMRDFISSQADHAGQKYWVETTPLNIAQARRILKLFPDALFINMVRDPRDVIASLLTKNWGPTTPLEGLEWIEKRLRDAHEALGHIPANQKITIALEDLAINNRLQSYQALLKFLNLGDDAGMKEFFETHLSAEAAMSGRWKQEIATPEFLAGYAELEKRLALLK</sequence>
<dbReference type="SUPFAM" id="SSF52540">
    <property type="entry name" value="P-loop containing nucleoside triphosphate hydrolases"/>
    <property type="match status" value="1"/>
</dbReference>
<dbReference type="Pfam" id="PF13469">
    <property type="entry name" value="Sulfotransfer_3"/>
    <property type="match status" value="1"/>
</dbReference>
<dbReference type="PANTHER" id="PTHR12788">
    <property type="entry name" value="PROTEIN-TYROSINE SULFOTRANSFERASE 2"/>
    <property type="match status" value="1"/>
</dbReference>
<protein>
    <submittedName>
        <fullName evidence="2">Unannotated protein</fullName>
    </submittedName>
</protein>
<dbReference type="AlphaFoldDB" id="A0A6J6ILV0"/>
<organism evidence="2">
    <name type="scientific">freshwater metagenome</name>
    <dbReference type="NCBI Taxonomy" id="449393"/>
    <lineage>
        <taxon>unclassified sequences</taxon>
        <taxon>metagenomes</taxon>
        <taxon>ecological metagenomes</taxon>
    </lineage>
</organism>
<dbReference type="EMBL" id="CAEZVI010000026">
    <property type="protein sequence ID" value="CAB4625522.1"/>
    <property type="molecule type" value="Genomic_DNA"/>
</dbReference>
<dbReference type="GO" id="GO:0005794">
    <property type="term" value="C:Golgi apparatus"/>
    <property type="evidence" value="ECO:0007669"/>
    <property type="project" value="TreeGrafter"/>
</dbReference>
<dbReference type="PANTHER" id="PTHR12788:SF10">
    <property type="entry name" value="PROTEIN-TYROSINE SULFOTRANSFERASE"/>
    <property type="match status" value="1"/>
</dbReference>
<reference evidence="2" key="1">
    <citation type="submission" date="2020-05" db="EMBL/GenBank/DDBJ databases">
        <authorList>
            <person name="Chiriac C."/>
            <person name="Salcher M."/>
            <person name="Ghai R."/>
            <person name="Kavagutti S V."/>
        </authorList>
    </citation>
    <scope>NUCLEOTIDE SEQUENCE</scope>
</reference>
<dbReference type="Gene3D" id="3.40.50.300">
    <property type="entry name" value="P-loop containing nucleotide triphosphate hydrolases"/>
    <property type="match status" value="1"/>
</dbReference>
<accession>A0A6J6ILV0</accession>
<dbReference type="InterPro" id="IPR026634">
    <property type="entry name" value="TPST-like"/>
</dbReference>